<dbReference type="Pfam" id="PF00027">
    <property type="entry name" value="cNMP_binding"/>
    <property type="match status" value="1"/>
</dbReference>
<feature type="region of interest" description="Disordered" evidence="2">
    <location>
        <begin position="1"/>
        <end position="25"/>
    </location>
</feature>
<evidence type="ECO:0000256" key="1">
    <source>
        <dbReference type="SAM" id="Coils"/>
    </source>
</evidence>
<dbReference type="EMBL" id="CAJJDM010000037">
    <property type="protein sequence ID" value="CAD8065962.1"/>
    <property type="molecule type" value="Genomic_DNA"/>
</dbReference>
<proteinExistence type="predicted"/>
<feature type="domain" description="Cyclic nucleotide-binding" evidence="3">
    <location>
        <begin position="638"/>
        <end position="695"/>
    </location>
</feature>
<feature type="compositionally biased region" description="Polar residues" evidence="2">
    <location>
        <begin position="1"/>
        <end position="20"/>
    </location>
</feature>
<dbReference type="Proteomes" id="UP000688137">
    <property type="component" value="Unassembled WGS sequence"/>
</dbReference>
<evidence type="ECO:0000259" key="3">
    <source>
        <dbReference type="PROSITE" id="PS50042"/>
    </source>
</evidence>
<organism evidence="4 5">
    <name type="scientific">Paramecium primaurelia</name>
    <dbReference type="NCBI Taxonomy" id="5886"/>
    <lineage>
        <taxon>Eukaryota</taxon>
        <taxon>Sar</taxon>
        <taxon>Alveolata</taxon>
        <taxon>Ciliophora</taxon>
        <taxon>Intramacronucleata</taxon>
        <taxon>Oligohymenophorea</taxon>
        <taxon>Peniculida</taxon>
        <taxon>Parameciidae</taxon>
        <taxon>Paramecium</taxon>
    </lineage>
</organism>
<name>A0A8S1LIT6_PARPR</name>
<keyword evidence="5" id="KW-1185">Reference proteome</keyword>
<protein>
    <recommendedName>
        <fullName evidence="3">Cyclic nucleotide-binding domain-containing protein</fullName>
    </recommendedName>
</protein>
<sequence>MKTLLNNKKQLGQQETQTKSIQKHESATTVNLIYPQLKQQNRITSAYYSAKLIKGLPLSAQPIARPIKKVPQLEYPFFQEPPPIQFQSIHDDDVQQSKQTQEPEFEIRATTAPEGVQRKPKAIQDFRQLIQRVPQTIKMEPTVGQFVIQNKFPEYINDFDEFTVNPHVHKHMERLKSSNRLVNYQQLARNQSSKLERQRELIEKTISNRPVQSQQIKKRKLLPENRPKTTNYKRDNNLGDCWKDLAQKVVIQANTANKPKEESVHELEKSLTHLDLESNVLTQKEKEYIKKKRKQFLDDLRPYLEMKQAQAEKKRAIAKREVLLDKFDQHNSLLSELEDDGDLAKEESFEMLDDEIQIFNKPLVEQQNFFGKVDPINRSFEQQLKETQQKFEQMVKEDNKLYEDAQRNKIDKPAPFLKVGDHFSLDEINLVLRELKKSVDDRNYELLDGICKNLKFFWQFSKQTRILLLKLSSLVFYKCGEYIFYEGDVGEQMYIILNGGCHVRIKNPHVAECNPIVSTLYTGQQFGELALIDPNTKINRPDQNQLHSNSKYTLNKIRDEMQRQEQQKEKAKNWWKKDYNEDEKQEQVKIQPKRSASIECAVDTYLLAISRDYFKSIILNVITSELEDKLKTLLTMPCFDFLSQMELIPIANLLESETYRLGQVILKEGEPQKYFYIVASGRCKCVKEEVFIRDLKVMRADDPNKKKPLKCGLIDYAQIREDKKMRVKNTSLDLENVPGLGIPQSFQYQEIYKNKEYMAFKYHFLYREFVRGDFFMGRVLLNEYKLFDEDIMEMKYDLSEKSRLTVISDAAKTEVYKLDKGLFHLVSQPLKQHLIDGIKRKPEFDHIFDMEEAKKVKKWDAYKMNLFKAVMEQKELKN</sequence>
<comment type="caution">
    <text evidence="4">The sequence shown here is derived from an EMBL/GenBank/DDBJ whole genome shotgun (WGS) entry which is preliminary data.</text>
</comment>
<reference evidence="4" key="1">
    <citation type="submission" date="2021-01" db="EMBL/GenBank/DDBJ databases">
        <authorList>
            <consortium name="Genoscope - CEA"/>
            <person name="William W."/>
        </authorList>
    </citation>
    <scope>NUCLEOTIDE SEQUENCE</scope>
</reference>
<dbReference type="InterPro" id="IPR000595">
    <property type="entry name" value="cNMP-bd_dom"/>
</dbReference>
<keyword evidence="1" id="KW-0175">Coiled coil</keyword>
<feature type="coiled-coil region" evidence="1">
    <location>
        <begin position="306"/>
        <end position="340"/>
    </location>
</feature>
<dbReference type="AlphaFoldDB" id="A0A8S1LIT6"/>
<evidence type="ECO:0000256" key="2">
    <source>
        <dbReference type="SAM" id="MobiDB-lite"/>
    </source>
</evidence>
<dbReference type="PANTHER" id="PTHR23011:SF28">
    <property type="entry name" value="CYCLIC NUCLEOTIDE-BINDING DOMAIN CONTAINING PROTEIN"/>
    <property type="match status" value="1"/>
</dbReference>
<accession>A0A8S1LIT6</accession>
<evidence type="ECO:0000313" key="5">
    <source>
        <dbReference type="Proteomes" id="UP000688137"/>
    </source>
</evidence>
<evidence type="ECO:0000313" key="4">
    <source>
        <dbReference type="EMBL" id="CAD8065962.1"/>
    </source>
</evidence>
<gene>
    <name evidence="4" type="ORF">PPRIM_AZ9-3.1.T0380198</name>
</gene>
<dbReference type="PANTHER" id="PTHR23011">
    <property type="entry name" value="CYCLIC NUCLEOTIDE-BINDING DOMAIN CONTAINING PROTEIN"/>
    <property type="match status" value="1"/>
</dbReference>
<dbReference type="CDD" id="cd00038">
    <property type="entry name" value="CAP_ED"/>
    <property type="match status" value="2"/>
</dbReference>
<feature type="domain" description="Cyclic nucleotide-binding" evidence="3">
    <location>
        <begin position="456"/>
        <end position="541"/>
    </location>
</feature>
<dbReference type="PROSITE" id="PS50042">
    <property type="entry name" value="CNMP_BINDING_3"/>
    <property type="match status" value="2"/>
</dbReference>
<dbReference type="OMA" id="FFQEPPQ"/>